<reference evidence="2" key="1">
    <citation type="submission" date="2014-09" db="EMBL/GenBank/DDBJ databases">
        <authorList>
            <person name="Magalhaes I.L.F."/>
            <person name="Oliveira U."/>
            <person name="Santos F.R."/>
            <person name="Vidigal T.H.D.A."/>
            <person name="Brescovit A.D."/>
            <person name="Santos A.J."/>
        </authorList>
    </citation>
    <scope>NUCLEOTIDE SEQUENCE</scope>
    <source>
        <tissue evidence="2">Shoot tissue taken approximately 20 cm above the soil surface</tissue>
    </source>
</reference>
<sequence>MLRFISCQIRIHTFLDPGATRLSTPEVCTANSARMEYKNSGRPWLHSAPARATPPVRPPLTPA</sequence>
<feature type="region of interest" description="Disordered" evidence="1">
    <location>
        <begin position="41"/>
        <end position="63"/>
    </location>
</feature>
<dbReference type="EMBL" id="GBRH01190517">
    <property type="protein sequence ID" value="JAE07379.1"/>
    <property type="molecule type" value="Transcribed_RNA"/>
</dbReference>
<organism evidence="2">
    <name type="scientific">Arundo donax</name>
    <name type="common">Giant reed</name>
    <name type="synonym">Donax arundinaceus</name>
    <dbReference type="NCBI Taxonomy" id="35708"/>
    <lineage>
        <taxon>Eukaryota</taxon>
        <taxon>Viridiplantae</taxon>
        <taxon>Streptophyta</taxon>
        <taxon>Embryophyta</taxon>
        <taxon>Tracheophyta</taxon>
        <taxon>Spermatophyta</taxon>
        <taxon>Magnoliopsida</taxon>
        <taxon>Liliopsida</taxon>
        <taxon>Poales</taxon>
        <taxon>Poaceae</taxon>
        <taxon>PACMAD clade</taxon>
        <taxon>Arundinoideae</taxon>
        <taxon>Arundineae</taxon>
        <taxon>Arundo</taxon>
    </lineage>
</organism>
<evidence type="ECO:0000313" key="2">
    <source>
        <dbReference type="EMBL" id="JAE07379.1"/>
    </source>
</evidence>
<accession>A0A0A9F832</accession>
<reference evidence="2" key="2">
    <citation type="journal article" date="2015" name="Data Brief">
        <title>Shoot transcriptome of the giant reed, Arundo donax.</title>
        <authorList>
            <person name="Barrero R.A."/>
            <person name="Guerrero F.D."/>
            <person name="Moolhuijzen P."/>
            <person name="Goolsby J.A."/>
            <person name="Tidwell J."/>
            <person name="Bellgard S.E."/>
            <person name="Bellgard M.I."/>
        </authorList>
    </citation>
    <scope>NUCLEOTIDE SEQUENCE</scope>
    <source>
        <tissue evidence="2">Shoot tissue taken approximately 20 cm above the soil surface</tissue>
    </source>
</reference>
<name>A0A0A9F832_ARUDO</name>
<protein>
    <submittedName>
        <fullName evidence="2">Uncharacterized protein</fullName>
    </submittedName>
</protein>
<proteinExistence type="predicted"/>
<evidence type="ECO:0000256" key="1">
    <source>
        <dbReference type="SAM" id="MobiDB-lite"/>
    </source>
</evidence>
<dbReference type="AlphaFoldDB" id="A0A0A9F832"/>